<comment type="pathway">
    <text evidence="1 8">Cofactor biosynthesis; tetrahydrofolate biosynthesis; 5,6,7,8-tetrahydrofolate from 7,8-dihydrofolate: step 1/1.</text>
</comment>
<dbReference type="GO" id="GO:0046655">
    <property type="term" value="P:folic acid metabolic process"/>
    <property type="evidence" value="ECO:0007669"/>
    <property type="project" value="TreeGrafter"/>
</dbReference>
<evidence type="ECO:0000313" key="12">
    <source>
        <dbReference type="Proteomes" id="UP000823597"/>
    </source>
</evidence>
<comment type="caution">
    <text evidence="11">The sequence shown here is derived from an EMBL/GenBank/DDBJ whole genome shotgun (WGS) entry which is preliminary data.</text>
</comment>
<dbReference type="PROSITE" id="PS00075">
    <property type="entry name" value="DHFR_1"/>
    <property type="match status" value="1"/>
</dbReference>
<dbReference type="InterPro" id="IPR001796">
    <property type="entry name" value="DHFR_dom"/>
</dbReference>
<dbReference type="AlphaFoldDB" id="A0A9D9I6I3"/>
<dbReference type="PANTHER" id="PTHR48069">
    <property type="entry name" value="DIHYDROFOLATE REDUCTASE"/>
    <property type="match status" value="1"/>
</dbReference>
<keyword evidence="4 8" id="KW-0554">One-carbon metabolism</keyword>
<dbReference type="InterPro" id="IPR012259">
    <property type="entry name" value="DHFR"/>
</dbReference>
<dbReference type="EC" id="1.5.1.3" evidence="3 8"/>
<dbReference type="PANTHER" id="PTHR48069:SF3">
    <property type="entry name" value="DIHYDROFOLATE REDUCTASE"/>
    <property type="match status" value="1"/>
</dbReference>
<dbReference type="GO" id="GO:0006730">
    <property type="term" value="P:one-carbon metabolic process"/>
    <property type="evidence" value="ECO:0007669"/>
    <property type="project" value="UniProtKB-KW"/>
</dbReference>
<dbReference type="PROSITE" id="PS51330">
    <property type="entry name" value="DHFR_2"/>
    <property type="match status" value="1"/>
</dbReference>
<dbReference type="PIRSF" id="PIRSF000194">
    <property type="entry name" value="DHFR"/>
    <property type="match status" value="1"/>
</dbReference>
<feature type="domain" description="DHFR" evidence="10">
    <location>
        <begin position="7"/>
        <end position="178"/>
    </location>
</feature>
<dbReference type="CDD" id="cd00209">
    <property type="entry name" value="DHFR"/>
    <property type="match status" value="1"/>
</dbReference>
<evidence type="ECO:0000256" key="2">
    <source>
        <dbReference type="ARBA" id="ARBA00009539"/>
    </source>
</evidence>
<evidence type="ECO:0000313" key="11">
    <source>
        <dbReference type="EMBL" id="MBO8465941.1"/>
    </source>
</evidence>
<gene>
    <name evidence="11" type="ORF">IAB93_08115</name>
</gene>
<dbReference type="Gene3D" id="3.40.430.10">
    <property type="entry name" value="Dihydrofolate Reductase, subunit A"/>
    <property type="match status" value="1"/>
</dbReference>
<dbReference type="GO" id="GO:0004146">
    <property type="term" value="F:dihydrofolate reductase activity"/>
    <property type="evidence" value="ECO:0007669"/>
    <property type="project" value="UniProtKB-EC"/>
</dbReference>
<evidence type="ECO:0000256" key="6">
    <source>
        <dbReference type="ARBA" id="ARBA00023002"/>
    </source>
</evidence>
<dbReference type="EMBL" id="JADIME010000084">
    <property type="protein sequence ID" value="MBO8465941.1"/>
    <property type="molecule type" value="Genomic_DNA"/>
</dbReference>
<comment type="similarity">
    <text evidence="2 8 9">Belongs to the dihydrofolate reductase family.</text>
</comment>
<dbReference type="GO" id="GO:0046654">
    <property type="term" value="P:tetrahydrofolate biosynthetic process"/>
    <property type="evidence" value="ECO:0007669"/>
    <property type="project" value="InterPro"/>
</dbReference>
<evidence type="ECO:0000256" key="3">
    <source>
        <dbReference type="ARBA" id="ARBA00012856"/>
    </source>
</evidence>
<evidence type="ECO:0000256" key="7">
    <source>
        <dbReference type="ARBA" id="ARBA00025067"/>
    </source>
</evidence>
<keyword evidence="5 8" id="KW-0521">NADP</keyword>
<dbReference type="SUPFAM" id="SSF53597">
    <property type="entry name" value="Dihydrofolate reductase-like"/>
    <property type="match status" value="1"/>
</dbReference>
<dbReference type="Pfam" id="PF00186">
    <property type="entry name" value="DHFR_1"/>
    <property type="match status" value="1"/>
</dbReference>
<sequence length="179" mass="20082">MSYKDLKVNIIVAVADNLAIGRGNDMPWHLSEDLKYFKRTTSGHTVIMGRRTFESIGRPLPKRKNIVITRDPAACGLYGKEGIECVPSLEAAFEKCLAAATEDCPYRREVFIIGGGSIYAKALEYADRMYLTRIHAVIPDADTFFPEFSGDDWKTVSSSEEMKDEESGLRFNFEVLEAV</sequence>
<reference evidence="11" key="1">
    <citation type="submission" date="2020-10" db="EMBL/GenBank/DDBJ databases">
        <authorList>
            <person name="Gilroy R."/>
        </authorList>
    </citation>
    <scope>NUCLEOTIDE SEQUENCE</scope>
    <source>
        <strain evidence="11">10037</strain>
    </source>
</reference>
<reference evidence="11" key="2">
    <citation type="journal article" date="2021" name="PeerJ">
        <title>Extensive microbial diversity within the chicken gut microbiome revealed by metagenomics and culture.</title>
        <authorList>
            <person name="Gilroy R."/>
            <person name="Ravi A."/>
            <person name="Getino M."/>
            <person name="Pursley I."/>
            <person name="Horton D.L."/>
            <person name="Alikhan N.F."/>
            <person name="Baker D."/>
            <person name="Gharbi K."/>
            <person name="Hall N."/>
            <person name="Watson M."/>
            <person name="Adriaenssens E.M."/>
            <person name="Foster-Nyarko E."/>
            <person name="Jarju S."/>
            <person name="Secka A."/>
            <person name="Antonio M."/>
            <person name="Oren A."/>
            <person name="Chaudhuri R.R."/>
            <person name="La Ragione R."/>
            <person name="Hildebrand F."/>
            <person name="Pallen M.J."/>
        </authorList>
    </citation>
    <scope>NUCLEOTIDE SEQUENCE</scope>
    <source>
        <strain evidence="11">10037</strain>
    </source>
</reference>
<evidence type="ECO:0000256" key="4">
    <source>
        <dbReference type="ARBA" id="ARBA00022563"/>
    </source>
</evidence>
<dbReference type="InterPro" id="IPR024072">
    <property type="entry name" value="DHFR-like_dom_sf"/>
</dbReference>
<dbReference type="Proteomes" id="UP000823597">
    <property type="component" value="Unassembled WGS sequence"/>
</dbReference>
<keyword evidence="6 8" id="KW-0560">Oxidoreductase</keyword>
<evidence type="ECO:0000259" key="10">
    <source>
        <dbReference type="PROSITE" id="PS51330"/>
    </source>
</evidence>
<evidence type="ECO:0000256" key="5">
    <source>
        <dbReference type="ARBA" id="ARBA00022857"/>
    </source>
</evidence>
<evidence type="ECO:0000256" key="1">
    <source>
        <dbReference type="ARBA" id="ARBA00004903"/>
    </source>
</evidence>
<evidence type="ECO:0000256" key="9">
    <source>
        <dbReference type="RuleBase" id="RU004474"/>
    </source>
</evidence>
<comment type="function">
    <text evidence="7 8">Key enzyme in folate metabolism. Catalyzes an essential reaction for de novo glycine and purine synthesis, and for DNA precursor synthesis.</text>
</comment>
<dbReference type="GO" id="GO:0070401">
    <property type="term" value="F:NADP+ binding"/>
    <property type="evidence" value="ECO:0007669"/>
    <property type="project" value="UniProtKB-ARBA"/>
</dbReference>
<dbReference type="GO" id="GO:0046452">
    <property type="term" value="P:dihydrofolate metabolic process"/>
    <property type="evidence" value="ECO:0007669"/>
    <property type="project" value="TreeGrafter"/>
</dbReference>
<protein>
    <recommendedName>
        <fullName evidence="3 8">Dihydrofolate reductase</fullName>
        <ecNumber evidence="3 8">1.5.1.3</ecNumber>
    </recommendedName>
</protein>
<dbReference type="FunFam" id="3.40.430.10:FF:000001">
    <property type="entry name" value="Dihydrofolate reductase"/>
    <property type="match status" value="1"/>
</dbReference>
<proteinExistence type="inferred from homology"/>
<dbReference type="PRINTS" id="PR00070">
    <property type="entry name" value="DHFR"/>
</dbReference>
<organism evidence="11 12">
    <name type="scientific">Candidatus Merdivivens pullistercoris</name>
    <dbReference type="NCBI Taxonomy" id="2840873"/>
    <lineage>
        <taxon>Bacteria</taxon>
        <taxon>Pseudomonadati</taxon>
        <taxon>Bacteroidota</taxon>
        <taxon>Bacteroidia</taxon>
        <taxon>Bacteroidales</taxon>
        <taxon>Muribaculaceae</taxon>
        <taxon>Muribaculaceae incertae sedis</taxon>
        <taxon>Candidatus Merdivivens</taxon>
    </lineage>
</organism>
<dbReference type="InterPro" id="IPR017925">
    <property type="entry name" value="DHFR_CS"/>
</dbReference>
<accession>A0A9D9I6I3</accession>
<comment type="catalytic activity">
    <reaction evidence="8">
        <text>(6S)-5,6,7,8-tetrahydrofolate + NADP(+) = 7,8-dihydrofolate + NADPH + H(+)</text>
        <dbReference type="Rhea" id="RHEA:15009"/>
        <dbReference type="ChEBI" id="CHEBI:15378"/>
        <dbReference type="ChEBI" id="CHEBI:57451"/>
        <dbReference type="ChEBI" id="CHEBI:57453"/>
        <dbReference type="ChEBI" id="CHEBI:57783"/>
        <dbReference type="ChEBI" id="CHEBI:58349"/>
        <dbReference type="EC" id="1.5.1.3"/>
    </reaction>
</comment>
<evidence type="ECO:0000256" key="8">
    <source>
        <dbReference type="PIRNR" id="PIRNR000194"/>
    </source>
</evidence>
<name>A0A9D9I6I3_9BACT</name>